<dbReference type="RefSeq" id="WP_015179558.1">
    <property type="nucleotide sequence ID" value="NC_019729.1"/>
</dbReference>
<dbReference type="InterPro" id="IPR010982">
    <property type="entry name" value="Lambda_DNA-bd_dom_sf"/>
</dbReference>
<dbReference type="Proteomes" id="UP000010478">
    <property type="component" value="Chromosome"/>
</dbReference>
<keyword evidence="3" id="KW-1185">Reference proteome</keyword>
<dbReference type="Gene3D" id="1.10.260.40">
    <property type="entry name" value="lambda repressor-like DNA-binding domains"/>
    <property type="match status" value="1"/>
</dbReference>
<evidence type="ECO:0000313" key="2">
    <source>
        <dbReference type="EMBL" id="AFZ10362.1"/>
    </source>
</evidence>
<organism evidence="2 3">
    <name type="scientific">Phormidium nigroviride PCC 7112</name>
    <dbReference type="NCBI Taxonomy" id="179408"/>
    <lineage>
        <taxon>Bacteria</taxon>
        <taxon>Bacillati</taxon>
        <taxon>Cyanobacteriota</taxon>
        <taxon>Cyanophyceae</taxon>
        <taxon>Oscillatoriophycideae</taxon>
        <taxon>Oscillatoriales</taxon>
        <taxon>Oscillatoriaceae</taxon>
        <taxon>Phormidium</taxon>
    </lineage>
</organism>
<dbReference type="HOGENOM" id="CLU_156612_0_0_3"/>
<dbReference type="eggNOG" id="COG1396">
    <property type="taxonomic scope" value="Bacteria"/>
</dbReference>
<dbReference type="EMBL" id="CP003614">
    <property type="protein sequence ID" value="AFZ10362.1"/>
    <property type="molecule type" value="Genomic_DNA"/>
</dbReference>
<protein>
    <submittedName>
        <fullName evidence="2">Helix-turn-helix domain protein</fullName>
    </submittedName>
</protein>
<name>K9VS80_9CYAN</name>
<dbReference type="InterPro" id="IPR001387">
    <property type="entry name" value="Cro/C1-type_HTH"/>
</dbReference>
<sequence length="106" mass="11659">MDIAKRQRLEAAGWTIGTVEEFLGLSSEEIAFIEMKLALSKAIKQNRISQQMTQHELAQKINSSQSRVAKMEAGDPSASLDLLIRTLLIFGATRQDIAEVILNSGS</sequence>
<dbReference type="CDD" id="cd00093">
    <property type="entry name" value="HTH_XRE"/>
    <property type="match status" value="1"/>
</dbReference>
<gene>
    <name evidence="2" type="ORF">Osc7112_6180</name>
</gene>
<dbReference type="SUPFAM" id="SSF47413">
    <property type="entry name" value="lambda repressor-like DNA-binding domains"/>
    <property type="match status" value="1"/>
</dbReference>
<accession>K9VS80</accession>
<dbReference type="PROSITE" id="PS50943">
    <property type="entry name" value="HTH_CROC1"/>
    <property type="match status" value="1"/>
</dbReference>
<dbReference type="GO" id="GO:0003677">
    <property type="term" value="F:DNA binding"/>
    <property type="evidence" value="ECO:0007669"/>
    <property type="project" value="InterPro"/>
</dbReference>
<reference evidence="2 3" key="1">
    <citation type="submission" date="2012-05" db="EMBL/GenBank/DDBJ databases">
        <title>Finished chromosome of genome of Oscillatoria sp. PCC 7112.</title>
        <authorList>
            <consortium name="US DOE Joint Genome Institute"/>
            <person name="Gugger M."/>
            <person name="Coursin T."/>
            <person name="Rippka R."/>
            <person name="Tandeau De Marsac N."/>
            <person name="Huntemann M."/>
            <person name="Wei C.-L."/>
            <person name="Han J."/>
            <person name="Detter J.C."/>
            <person name="Han C."/>
            <person name="Tapia R."/>
            <person name="Davenport K."/>
            <person name="Daligault H."/>
            <person name="Erkkila T."/>
            <person name="Gu W."/>
            <person name="Munk A.C.C."/>
            <person name="Teshima H."/>
            <person name="Xu Y."/>
            <person name="Chain P."/>
            <person name="Chen A."/>
            <person name="Krypides N."/>
            <person name="Mavromatis K."/>
            <person name="Markowitz V."/>
            <person name="Szeto E."/>
            <person name="Ivanova N."/>
            <person name="Mikhailova N."/>
            <person name="Ovchinnikova G."/>
            <person name="Pagani I."/>
            <person name="Pati A."/>
            <person name="Goodwin L."/>
            <person name="Peters L."/>
            <person name="Pitluck S."/>
            <person name="Woyke T."/>
            <person name="Kerfeld C."/>
        </authorList>
    </citation>
    <scope>NUCLEOTIDE SEQUENCE [LARGE SCALE GENOMIC DNA]</scope>
    <source>
        <strain evidence="2 3">PCC 7112</strain>
    </source>
</reference>
<proteinExistence type="predicted"/>
<dbReference type="KEGG" id="oni:Osc7112_6180"/>
<dbReference type="SMART" id="SM00530">
    <property type="entry name" value="HTH_XRE"/>
    <property type="match status" value="1"/>
</dbReference>
<evidence type="ECO:0000259" key="1">
    <source>
        <dbReference type="PROSITE" id="PS50943"/>
    </source>
</evidence>
<dbReference type="AlphaFoldDB" id="K9VS80"/>
<feature type="domain" description="HTH cro/C1-type" evidence="1">
    <location>
        <begin position="43"/>
        <end position="97"/>
    </location>
</feature>
<dbReference type="OrthoDB" id="9797462at2"/>
<evidence type="ECO:0000313" key="3">
    <source>
        <dbReference type="Proteomes" id="UP000010478"/>
    </source>
</evidence>
<dbReference type="Pfam" id="PF01381">
    <property type="entry name" value="HTH_3"/>
    <property type="match status" value="1"/>
</dbReference>